<dbReference type="AlphaFoldDB" id="A0A220U0E8"/>
<dbReference type="EMBL" id="CP022315">
    <property type="protein sequence ID" value="ASK61597.1"/>
    <property type="molecule type" value="Genomic_DNA"/>
</dbReference>
<evidence type="ECO:0000313" key="2">
    <source>
        <dbReference type="Proteomes" id="UP000198312"/>
    </source>
</evidence>
<evidence type="ECO:0000313" key="1">
    <source>
        <dbReference type="EMBL" id="ASK61597.1"/>
    </source>
</evidence>
<dbReference type="KEGG" id="vil:CFK37_05160"/>
<name>A0A220U0E8_9BACI</name>
<keyword evidence="2" id="KW-1185">Reference proteome</keyword>
<dbReference type="OrthoDB" id="2704424at2"/>
<reference evidence="1 2" key="1">
    <citation type="submission" date="2017-07" db="EMBL/GenBank/DDBJ databases">
        <title>Virgibacillus sp. LM2416.</title>
        <authorList>
            <person name="Tak E.J."/>
            <person name="Bae J.-W."/>
        </authorList>
    </citation>
    <scope>NUCLEOTIDE SEQUENCE [LARGE SCALE GENOMIC DNA]</scope>
    <source>
        <strain evidence="1 2">LM2416</strain>
    </source>
</reference>
<proteinExistence type="predicted"/>
<sequence>MIVTDMYVNGAYKLVDLGYVKEIKEASVVFIVDAGEIEIEVDAVTKGAIEMINQADEEALIPLDIKEKAVILEGEPA</sequence>
<organism evidence="1 2">
    <name type="scientific">Virgibacillus phasianinus</name>
    <dbReference type="NCBI Taxonomy" id="2017483"/>
    <lineage>
        <taxon>Bacteria</taxon>
        <taxon>Bacillati</taxon>
        <taxon>Bacillota</taxon>
        <taxon>Bacilli</taxon>
        <taxon>Bacillales</taxon>
        <taxon>Bacillaceae</taxon>
        <taxon>Virgibacillus</taxon>
    </lineage>
</organism>
<protein>
    <submittedName>
        <fullName evidence="1">Uncharacterized protein</fullName>
    </submittedName>
</protein>
<gene>
    <name evidence="1" type="ORF">CFK37_05160</name>
</gene>
<dbReference type="Proteomes" id="UP000198312">
    <property type="component" value="Chromosome"/>
</dbReference>
<accession>A0A220U0E8</accession>